<feature type="domain" description="BZIP" evidence="2">
    <location>
        <begin position="214"/>
        <end position="277"/>
    </location>
</feature>
<evidence type="ECO:0000259" key="2">
    <source>
        <dbReference type="PROSITE" id="PS50217"/>
    </source>
</evidence>
<dbReference type="GeneID" id="85307056"/>
<gene>
    <name evidence="3" type="ORF">QBC33DRAFT_354978</name>
</gene>
<dbReference type="Gene3D" id="1.20.5.170">
    <property type="match status" value="1"/>
</dbReference>
<accession>A0AAJ0FHK1</accession>
<dbReference type="AlphaFoldDB" id="A0AAJ0FHK1"/>
<dbReference type="CDD" id="cd14687">
    <property type="entry name" value="bZIP_ATF2"/>
    <property type="match status" value="1"/>
</dbReference>
<evidence type="ECO:0000256" key="1">
    <source>
        <dbReference type="SAM" id="MobiDB-lite"/>
    </source>
</evidence>
<dbReference type="GO" id="GO:0003700">
    <property type="term" value="F:DNA-binding transcription factor activity"/>
    <property type="evidence" value="ECO:0007669"/>
    <property type="project" value="InterPro"/>
</dbReference>
<evidence type="ECO:0000313" key="3">
    <source>
        <dbReference type="EMBL" id="KAK1768671.1"/>
    </source>
</evidence>
<evidence type="ECO:0000313" key="4">
    <source>
        <dbReference type="Proteomes" id="UP001244011"/>
    </source>
</evidence>
<dbReference type="SMART" id="SM00338">
    <property type="entry name" value="BRLZ"/>
    <property type="match status" value="1"/>
</dbReference>
<organism evidence="3 4">
    <name type="scientific">Phialemonium atrogriseum</name>
    <dbReference type="NCBI Taxonomy" id="1093897"/>
    <lineage>
        <taxon>Eukaryota</taxon>
        <taxon>Fungi</taxon>
        <taxon>Dikarya</taxon>
        <taxon>Ascomycota</taxon>
        <taxon>Pezizomycotina</taxon>
        <taxon>Sordariomycetes</taxon>
        <taxon>Sordariomycetidae</taxon>
        <taxon>Cephalothecales</taxon>
        <taxon>Cephalothecaceae</taxon>
        <taxon>Phialemonium</taxon>
    </lineage>
</organism>
<proteinExistence type="predicted"/>
<reference evidence="3" key="1">
    <citation type="submission" date="2023-06" db="EMBL/GenBank/DDBJ databases">
        <title>Genome-scale phylogeny and comparative genomics of the fungal order Sordariales.</title>
        <authorList>
            <consortium name="Lawrence Berkeley National Laboratory"/>
            <person name="Hensen N."/>
            <person name="Bonometti L."/>
            <person name="Westerberg I."/>
            <person name="Brannstrom I.O."/>
            <person name="Guillou S."/>
            <person name="Cros-Aarteil S."/>
            <person name="Calhoun S."/>
            <person name="Haridas S."/>
            <person name="Kuo A."/>
            <person name="Mondo S."/>
            <person name="Pangilinan J."/>
            <person name="Riley R."/>
            <person name="Labutti K."/>
            <person name="Andreopoulos B."/>
            <person name="Lipzen A."/>
            <person name="Chen C."/>
            <person name="Yanf M."/>
            <person name="Daum C."/>
            <person name="Ng V."/>
            <person name="Clum A."/>
            <person name="Steindorff A."/>
            <person name="Ohm R."/>
            <person name="Martin F."/>
            <person name="Silar P."/>
            <person name="Natvig D."/>
            <person name="Lalanne C."/>
            <person name="Gautier V."/>
            <person name="Ament-Velasquez S.L."/>
            <person name="Kruys A."/>
            <person name="Hutchinson M.I."/>
            <person name="Powell A.J."/>
            <person name="Barry K."/>
            <person name="Miller A.N."/>
            <person name="Grigoriev I.V."/>
            <person name="Debuchy R."/>
            <person name="Gladieux P."/>
            <person name="Thoren M.H."/>
            <person name="Johannesson H."/>
        </authorList>
    </citation>
    <scope>NUCLEOTIDE SEQUENCE</scope>
    <source>
        <strain evidence="3">8032-3</strain>
    </source>
</reference>
<sequence length="298" mass="32426">MDARGDEEIESSVHTSPLFANPFGIPGASYGQYSNEYYSAAISPTSTTGLLGPAAAASTPFYDNTETQSSREWDTPWAPELEGAAPHQQASSSYSISNTYHIPSGYVPANYKGLHDLPVGSVGSARNHSAVSPIDREVPWDPIPGKGGSVSSATTDHDPSESVAAPRSNLENSAIEEQDCSGRRPQPASSSPTRTRRRKEPKRKGEPKSQQSRAAKREQLLESNRQASKKCRRNHKTQEEVLEARGTALTNANRKLVNEASGLKQQLLALKFEMLAHGEFCDHYMVKEYIANAALEVN</sequence>
<dbReference type="SUPFAM" id="SSF57959">
    <property type="entry name" value="Leucine zipper domain"/>
    <property type="match status" value="1"/>
</dbReference>
<dbReference type="Proteomes" id="UP001244011">
    <property type="component" value="Unassembled WGS sequence"/>
</dbReference>
<protein>
    <recommendedName>
        <fullName evidence="2">BZIP domain-containing protein</fullName>
    </recommendedName>
</protein>
<dbReference type="EMBL" id="MU839004">
    <property type="protein sequence ID" value="KAK1768671.1"/>
    <property type="molecule type" value="Genomic_DNA"/>
</dbReference>
<dbReference type="Pfam" id="PF00170">
    <property type="entry name" value="bZIP_1"/>
    <property type="match status" value="1"/>
</dbReference>
<dbReference type="RefSeq" id="XP_060284884.1">
    <property type="nucleotide sequence ID" value="XM_060423869.1"/>
</dbReference>
<keyword evidence="4" id="KW-1185">Reference proteome</keyword>
<dbReference type="InterPro" id="IPR004827">
    <property type="entry name" value="bZIP"/>
</dbReference>
<comment type="caution">
    <text evidence="3">The sequence shown here is derived from an EMBL/GenBank/DDBJ whole genome shotgun (WGS) entry which is preliminary data.</text>
</comment>
<dbReference type="PROSITE" id="PS50217">
    <property type="entry name" value="BZIP"/>
    <property type="match status" value="1"/>
</dbReference>
<feature type="region of interest" description="Disordered" evidence="1">
    <location>
        <begin position="124"/>
        <end position="238"/>
    </location>
</feature>
<feature type="region of interest" description="Disordered" evidence="1">
    <location>
        <begin position="1"/>
        <end position="22"/>
    </location>
</feature>
<dbReference type="InterPro" id="IPR046347">
    <property type="entry name" value="bZIP_sf"/>
</dbReference>
<name>A0AAJ0FHK1_9PEZI</name>
<feature type="compositionally biased region" description="Low complexity" evidence="1">
    <location>
        <begin position="183"/>
        <end position="193"/>
    </location>
</feature>